<proteinExistence type="predicted"/>
<protein>
    <submittedName>
        <fullName evidence="1">Uncharacterized protein</fullName>
    </submittedName>
</protein>
<reference evidence="2" key="1">
    <citation type="submission" date="2016-10" db="EMBL/GenBank/DDBJ databases">
        <authorList>
            <person name="Varghese N."/>
            <person name="Submissions S."/>
        </authorList>
    </citation>
    <scope>NUCLEOTIDE SEQUENCE [LARGE SCALE GENOMIC DNA]</scope>
    <source>
        <strain evidence="2">Nm44</strain>
    </source>
</reference>
<keyword evidence="2" id="KW-1185">Reference proteome</keyword>
<evidence type="ECO:0000313" key="1">
    <source>
        <dbReference type="EMBL" id="SFN19453.1"/>
    </source>
</evidence>
<accession>A0A1I4X1X1</accession>
<sequence length="41" mass="4838">RDHLPLAKDVLQEIMPAPRENDMLKRLSRRRRALVDGKSRV</sequence>
<gene>
    <name evidence="1" type="ORF">SAMN05421863_11291</name>
</gene>
<dbReference type="EMBL" id="FOUB01000129">
    <property type="protein sequence ID" value="SFN19453.1"/>
    <property type="molecule type" value="Genomic_DNA"/>
</dbReference>
<name>A0A1I4X1X1_9PROT</name>
<evidence type="ECO:0000313" key="2">
    <source>
        <dbReference type="Proteomes" id="UP000183287"/>
    </source>
</evidence>
<organism evidence="1 2">
    <name type="scientific">Nitrosomonas communis</name>
    <dbReference type="NCBI Taxonomy" id="44574"/>
    <lineage>
        <taxon>Bacteria</taxon>
        <taxon>Pseudomonadati</taxon>
        <taxon>Pseudomonadota</taxon>
        <taxon>Betaproteobacteria</taxon>
        <taxon>Nitrosomonadales</taxon>
        <taxon>Nitrosomonadaceae</taxon>
        <taxon>Nitrosomonas</taxon>
    </lineage>
</organism>
<feature type="non-terminal residue" evidence="1">
    <location>
        <position position="1"/>
    </location>
</feature>
<dbReference type="AlphaFoldDB" id="A0A1I4X1X1"/>
<dbReference type="Proteomes" id="UP000183287">
    <property type="component" value="Unassembled WGS sequence"/>
</dbReference>